<dbReference type="Proteomes" id="UP001054945">
    <property type="component" value="Unassembled WGS sequence"/>
</dbReference>
<keyword evidence="3" id="KW-1185">Reference proteome</keyword>
<evidence type="ECO:0000256" key="1">
    <source>
        <dbReference type="SAM" id="MobiDB-lite"/>
    </source>
</evidence>
<dbReference type="AlphaFoldDB" id="A0AAV4Y2T8"/>
<protein>
    <submittedName>
        <fullName evidence="2">Uncharacterized protein</fullName>
    </submittedName>
</protein>
<accession>A0AAV4Y2T8</accession>
<evidence type="ECO:0000313" key="3">
    <source>
        <dbReference type="Proteomes" id="UP001054945"/>
    </source>
</evidence>
<name>A0AAV4Y2T8_CAEEX</name>
<proteinExistence type="predicted"/>
<organism evidence="2 3">
    <name type="scientific">Caerostris extrusa</name>
    <name type="common">Bark spider</name>
    <name type="synonym">Caerostris bankana</name>
    <dbReference type="NCBI Taxonomy" id="172846"/>
    <lineage>
        <taxon>Eukaryota</taxon>
        <taxon>Metazoa</taxon>
        <taxon>Ecdysozoa</taxon>
        <taxon>Arthropoda</taxon>
        <taxon>Chelicerata</taxon>
        <taxon>Arachnida</taxon>
        <taxon>Araneae</taxon>
        <taxon>Araneomorphae</taxon>
        <taxon>Entelegynae</taxon>
        <taxon>Araneoidea</taxon>
        <taxon>Araneidae</taxon>
        <taxon>Caerostris</taxon>
    </lineage>
</organism>
<gene>
    <name evidence="2" type="ORF">CEXT_81011</name>
</gene>
<feature type="region of interest" description="Disordered" evidence="1">
    <location>
        <begin position="17"/>
        <end position="43"/>
    </location>
</feature>
<feature type="non-terminal residue" evidence="2">
    <location>
        <position position="73"/>
    </location>
</feature>
<sequence>MYLRHYSSPQIRVKHEDPVHRKTPETGPFHRLSSRTETNNTNHKRKEAFLAFPHITWNICWPSGSGKHRKKNC</sequence>
<evidence type="ECO:0000313" key="2">
    <source>
        <dbReference type="EMBL" id="GIZ00490.1"/>
    </source>
</evidence>
<dbReference type="EMBL" id="BPLR01001160">
    <property type="protein sequence ID" value="GIZ00490.1"/>
    <property type="molecule type" value="Genomic_DNA"/>
</dbReference>
<comment type="caution">
    <text evidence="2">The sequence shown here is derived from an EMBL/GenBank/DDBJ whole genome shotgun (WGS) entry which is preliminary data.</text>
</comment>
<reference evidence="2 3" key="1">
    <citation type="submission" date="2021-06" db="EMBL/GenBank/DDBJ databases">
        <title>Caerostris extrusa draft genome.</title>
        <authorList>
            <person name="Kono N."/>
            <person name="Arakawa K."/>
        </authorList>
    </citation>
    <scope>NUCLEOTIDE SEQUENCE [LARGE SCALE GENOMIC DNA]</scope>
</reference>